<feature type="compositionally biased region" description="Basic and acidic residues" evidence="1">
    <location>
        <begin position="57"/>
        <end position="75"/>
    </location>
</feature>
<dbReference type="EMBL" id="FMSH01000455">
    <property type="protein sequence ID" value="SCU91664.1"/>
    <property type="molecule type" value="Genomic_DNA"/>
</dbReference>
<evidence type="ECO:0000256" key="1">
    <source>
        <dbReference type="SAM" id="MobiDB-lite"/>
    </source>
</evidence>
<feature type="region of interest" description="Disordered" evidence="1">
    <location>
        <begin position="31"/>
        <end position="75"/>
    </location>
</feature>
<reference evidence="2" key="1">
    <citation type="submission" date="2016-09" db="EMBL/GenBank/DDBJ databases">
        <authorList>
            <person name="Capua I."/>
            <person name="De Benedictis P."/>
            <person name="Joannis T."/>
            <person name="Lombin L.H."/>
            <person name="Cattoli G."/>
        </authorList>
    </citation>
    <scope>NUCLEOTIDE SEQUENCE</scope>
    <source>
        <strain evidence="2">B9</strain>
    </source>
</reference>
<dbReference type="AlphaFoldDB" id="A0A1K0IND1"/>
<feature type="compositionally biased region" description="Basic residues" evidence="1">
    <location>
        <begin position="31"/>
        <end position="47"/>
    </location>
</feature>
<accession>A0A1K0IND1</accession>
<name>A0A1K0IND1_CUPNE</name>
<sequence length="156" mass="17556">MHAAGLARRAVRFFRPRALQRFFHRHRDRGLRRPAVHPGPVRHRGRAGARAAGRLPGARDCRPQRHRPGTQDRSRPAFRLGALRQAGGRGAGHVALPVPWLGWSGDESLTSFPIPVRPAPAQMPYLRVGLSQRRNNQKNFCEMCSCERSGENPCEY</sequence>
<proteinExistence type="predicted"/>
<protein>
    <submittedName>
        <fullName evidence="2">Uncharacterized protein</fullName>
    </submittedName>
</protein>
<gene>
    <name evidence="2" type="ORF">CNECB9_5080021</name>
</gene>
<organism evidence="2">
    <name type="scientific">Cupriavidus necator</name>
    <name type="common">Alcaligenes eutrophus</name>
    <name type="synonym">Ralstonia eutropha</name>
    <dbReference type="NCBI Taxonomy" id="106590"/>
    <lineage>
        <taxon>Bacteria</taxon>
        <taxon>Pseudomonadati</taxon>
        <taxon>Pseudomonadota</taxon>
        <taxon>Betaproteobacteria</taxon>
        <taxon>Burkholderiales</taxon>
        <taxon>Burkholderiaceae</taxon>
        <taxon>Cupriavidus</taxon>
    </lineage>
</organism>
<evidence type="ECO:0000313" key="2">
    <source>
        <dbReference type="EMBL" id="SCU91664.1"/>
    </source>
</evidence>